<keyword evidence="3" id="KW-1185">Reference proteome</keyword>
<keyword evidence="1" id="KW-0472">Membrane</keyword>
<dbReference type="Proteomes" id="UP000282656">
    <property type="component" value="Unassembled WGS sequence"/>
</dbReference>
<organism evidence="2 3">
    <name type="scientific">Corallococcus interemptor</name>
    <dbReference type="NCBI Taxonomy" id="2316720"/>
    <lineage>
        <taxon>Bacteria</taxon>
        <taxon>Pseudomonadati</taxon>
        <taxon>Myxococcota</taxon>
        <taxon>Myxococcia</taxon>
        <taxon>Myxococcales</taxon>
        <taxon>Cystobacterineae</taxon>
        <taxon>Myxococcaceae</taxon>
        <taxon>Corallococcus</taxon>
    </lineage>
</organism>
<evidence type="ECO:0000313" key="3">
    <source>
        <dbReference type="Proteomes" id="UP000282656"/>
    </source>
</evidence>
<evidence type="ECO:0000256" key="1">
    <source>
        <dbReference type="SAM" id="Phobius"/>
    </source>
</evidence>
<dbReference type="AlphaFoldDB" id="A0A3A8QPI1"/>
<feature type="transmembrane region" description="Helical" evidence="1">
    <location>
        <begin position="86"/>
        <end position="108"/>
    </location>
</feature>
<dbReference type="OrthoDB" id="5509611at2"/>
<reference evidence="3" key="1">
    <citation type="submission" date="2018-09" db="EMBL/GenBank/DDBJ databases">
        <authorList>
            <person name="Livingstone P.G."/>
            <person name="Whitworth D.E."/>
        </authorList>
    </citation>
    <scope>NUCLEOTIDE SEQUENCE [LARGE SCALE GENOMIC DNA]</scope>
    <source>
        <strain evidence="3">AB047A</strain>
    </source>
</reference>
<keyword evidence="1" id="KW-1133">Transmembrane helix</keyword>
<evidence type="ECO:0000313" key="2">
    <source>
        <dbReference type="EMBL" id="RKH69731.1"/>
    </source>
</evidence>
<sequence>MPVNVSRFHEVFRYQSRAPVPDLLEDMDVLSQLDARAEKQRLALAWGGWLTVSPGGLMALLAYVIWVGNQESRNGLSEEAEHLLAVTGTVGLLLVVAGVLLFLWRFGLRRRDLDNRRYGLARALLQRLELDLGPDAPVWLKLDLRAPDVLDKRVKQDMVGWWNTDFFVDPWFKLEARLADGAFVQIAMTEHLQKRERSKTSASGKTRTKTKRKGFARLSVSVRVKPERYPGLERLKVRATAATRLPRRVELERVRVAAGRLSLRARLSDEWVARAGREPGDPETPAFWKQALEKDDASRTATMMLLSVYQVLGYARRRAKQQAARGRRQRV</sequence>
<feature type="transmembrane region" description="Helical" evidence="1">
    <location>
        <begin position="42"/>
        <end position="66"/>
    </location>
</feature>
<accession>A0A3A8QPI1</accession>
<dbReference type="EMBL" id="RAWM01000030">
    <property type="protein sequence ID" value="RKH69731.1"/>
    <property type="molecule type" value="Genomic_DNA"/>
</dbReference>
<proteinExistence type="predicted"/>
<keyword evidence="1" id="KW-0812">Transmembrane</keyword>
<gene>
    <name evidence="2" type="ORF">D7X96_13930</name>
</gene>
<name>A0A3A8QPI1_9BACT</name>
<dbReference type="RefSeq" id="WP_121769925.1">
    <property type="nucleotide sequence ID" value="NZ_RAWM01000030.1"/>
</dbReference>
<comment type="caution">
    <text evidence="2">The sequence shown here is derived from an EMBL/GenBank/DDBJ whole genome shotgun (WGS) entry which is preliminary data.</text>
</comment>
<protein>
    <submittedName>
        <fullName evidence="2">Uncharacterized protein</fullName>
    </submittedName>
</protein>